<sequence length="162" mass="18687">MDAVAGPKLPNMADLKDRLRSEPQYYQVLENYLHNAAQIINGLRARLEACEGQERMDEEPIRKVGSAFQLATHEPLLSEESGNAAAPKVQGSASERERVEEVREIVLYVSFIFNFLFHVKVPEELKEISLHYYDYHCKLILLTLKTIIIIIIINYPYREILL</sequence>
<evidence type="ECO:0000313" key="1">
    <source>
        <dbReference type="Proteomes" id="UP000887581"/>
    </source>
</evidence>
<dbReference type="WBParaSite" id="sdigi.contig921.g10000.t1">
    <property type="protein sequence ID" value="sdigi.contig921.g10000.t1"/>
    <property type="gene ID" value="sdigi.contig921.g10000"/>
</dbReference>
<evidence type="ECO:0000313" key="2">
    <source>
        <dbReference type="WBParaSite" id="sdigi.contig921.g10000.t1"/>
    </source>
</evidence>
<accession>A0A915Q4N4</accession>
<keyword evidence="1" id="KW-1185">Reference proteome</keyword>
<dbReference type="AlphaFoldDB" id="A0A915Q4N4"/>
<name>A0A915Q4N4_9BILA</name>
<protein>
    <submittedName>
        <fullName evidence="2">NAB domain-containing protein</fullName>
    </submittedName>
</protein>
<organism evidence="1 2">
    <name type="scientific">Setaria digitata</name>
    <dbReference type="NCBI Taxonomy" id="48799"/>
    <lineage>
        <taxon>Eukaryota</taxon>
        <taxon>Metazoa</taxon>
        <taxon>Ecdysozoa</taxon>
        <taxon>Nematoda</taxon>
        <taxon>Chromadorea</taxon>
        <taxon>Rhabditida</taxon>
        <taxon>Spirurina</taxon>
        <taxon>Spiruromorpha</taxon>
        <taxon>Filarioidea</taxon>
        <taxon>Setariidae</taxon>
        <taxon>Setaria</taxon>
    </lineage>
</organism>
<dbReference type="Proteomes" id="UP000887581">
    <property type="component" value="Unplaced"/>
</dbReference>
<proteinExistence type="predicted"/>
<reference evidence="2" key="1">
    <citation type="submission" date="2022-11" db="UniProtKB">
        <authorList>
            <consortium name="WormBaseParasite"/>
        </authorList>
    </citation>
    <scope>IDENTIFICATION</scope>
</reference>